<sequence length="141" mass="16260">MPVRQLARCRWILSQLPILNDKTLYNIGVYRSSKLNTKRFIGTRNILHRDTDEIAKTNASISNCMFEELKLSAKITGNETLDTELDTLTHIDERKWDFLDTIEIVVKLEEKFGVALNDSVCNNIKTLKDLVDSFEKELANK</sequence>
<dbReference type="AlphaFoldDB" id="I7J635"/>
<protein>
    <submittedName>
        <fullName evidence="2">Mitochondrial ACP, putative</fullName>
    </submittedName>
</protein>
<dbReference type="VEuPathDB" id="PiroplasmaDB:BMR1_02g01455"/>
<dbReference type="InterPro" id="IPR009081">
    <property type="entry name" value="PP-bd_ACP"/>
</dbReference>
<evidence type="ECO:0000259" key="1">
    <source>
        <dbReference type="PROSITE" id="PS50075"/>
    </source>
</evidence>
<keyword evidence="3" id="KW-1185">Reference proteome</keyword>
<dbReference type="KEGG" id="bmic:BMR1_02g01455"/>
<dbReference type="GeneID" id="24424078"/>
<dbReference type="SUPFAM" id="SSF47336">
    <property type="entry name" value="ACP-like"/>
    <property type="match status" value="1"/>
</dbReference>
<dbReference type="OrthoDB" id="448946at2759"/>
<evidence type="ECO:0000313" key="2">
    <source>
        <dbReference type="EMBL" id="CCF73452.1"/>
    </source>
</evidence>
<dbReference type="Proteomes" id="UP000002899">
    <property type="component" value="Chromosome II"/>
</dbReference>
<dbReference type="EMBL" id="FO082872">
    <property type="protein sequence ID" value="CCF73452.1"/>
    <property type="molecule type" value="Genomic_DNA"/>
</dbReference>
<reference evidence="2 3" key="2">
    <citation type="journal article" date="2013" name="PLoS ONE">
        <title>Whole genome mapping and re-organization of the nuclear and mitochondrial genomes of Babesia microti isolates.</title>
        <authorList>
            <person name="Cornillot E."/>
            <person name="Dassouli A."/>
            <person name="Garg A."/>
            <person name="Pachikara N."/>
            <person name="Randazzo S."/>
            <person name="Depoix D."/>
            <person name="Carcy B."/>
            <person name="Delbecq S."/>
            <person name="Frutos R."/>
            <person name="Silva J.C."/>
            <person name="Sutton R."/>
            <person name="Krause P.J."/>
            <person name="Mamoun C.B."/>
        </authorList>
    </citation>
    <scope>NUCLEOTIDE SEQUENCE [LARGE SCALE GENOMIC DNA]</scope>
    <source>
        <strain evidence="2 3">RI</strain>
    </source>
</reference>
<gene>
    <name evidence="2" type="ORF">BMR1_02g01455</name>
</gene>
<name>I7J635_BABMR</name>
<dbReference type="InterPro" id="IPR036736">
    <property type="entry name" value="ACP-like_sf"/>
</dbReference>
<evidence type="ECO:0000313" key="3">
    <source>
        <dbReference type="Proteomes" id="UP000002899"/>
    </source>
</evidence>
<dbReference type="Pfam" id="PF14573">
    <property type="entry name" value="PP-binding_2"/>
    <property type="match status" value="1"/>
</dbReference>
<reference evidence="2 3" key="1">
    <citation type="journal article" date="2012" name="Nucleic Acids Res.">
        <title>Sequencing of the smallest Apicomplexan genome from the human pathogen Babesia microti.</title>
        <authorList>
            <person name="Cornillot E."/>
            <person name="Hadj-Kaddour K."/>
            <person name="Dassouli A."/>
            <person name="Noel B."/>
            <person name="Ranwez V."/>
            <person name="Vacherie B."/>
            <person name="Augagneur Y."/>
            <person name="Bres V."/>
            <person name="Duclos A."/>
            <person name="Randazzo S."/>
            <person name="Carcy B."/>
            <person name="Debierre-Grockiego F."/>
            <person name="Delbecq S."/>
            <person name="Moubri-Menage K."/>
            <person name="Shams-Eldin H."/>
            <person name="Usmani-Brown S."/>
            <person name="Bringaud F."/>
            <person name="Wincker P."/>
            <person name="Vivares C.P."/>
            <person name="Schwarz R.T."/>
            <person name="Schetters T.P."/>
            <person name="Krause P.J."/>
            <person name="Gorenflot A."/>
            <person name="Berry V."/>
            <person name="Barbe V."/>
            <person name="Ben Mamoun C."/>
        </authorList>
    </citation>
    <scope>NUCLEOTIDE SEQUENCE [LARGE SCALE GENOMIC DNA]</scope>
    <source>
        <strain evidence="2 3">RI</strain>
    </source>
</reference>
<organism evidence="2 3">
    <name type="scientific">Babesia microti (strain RI)</name>
    <dbReference type="NCBI Taxonomy" id="1133968"/>
    <lineage>
        <taxon>Eukaryota</taxon>
        <taxon>Sar</taxon>
        <taxon>Alveolata</taxon>
        <taxon>Apicomplexa</taxon>
        <taxon>Aconoidasida</taxon>
        <taxon>Piroplasmida</taxon>
        <taxon>Babesiidae</taxon>
        <taxon>Babesia</taxon>
    </lineage>
</organism>
<feature type="domain" description="Carrier" evidence="1">
    <location>
        <begin position="62"/>
        <end position="138"/>
    </location>
</feature>
<dbReference type="RefSeq" id="XP_012648061.1">
    <property type="nucleotide sequence ID" value="XM_012792607.1"/>
</dbReference>
<reference evidence="2 3" key="3">
    <citation type="journal article" date="2016" name="Sci. Rep.">
        <title>Genome-wide diversity and gene expression profiling of Babesia microti isolates identify polymorphic genes that mediate host-pathogen interactions.</title>
        <authorList>
            <person name="Silva J.C."/>
            <person name="Cornillot E."/>
            <person name="McCracken C."/>
            <person name="Usmani-Brown S."/>
            <person name="Dwivedi A."/>
            <person name="Ifeonu O.O."/>
            <person name="Crabtree J."/>
            <person name="Gotia H.T."/>
            <person name="Virji A.Z."/>
            <person name="Reynes C."/>
            <person name="Colinge J."/>
            <person name="Kumar V."/>
            <person name="Lawres L."/>
            <person name="Pazzi J.E."/>
            <person name="Pablo J.V."/>
            <person name="Hung C."/>
            <person name="Brancato J."/>
            <person name="Kumari P."/>
            <person name="Orvis J."/>
            <person name="Tretina K."/>
            <person name="Chibucos M."/>
            <person name="Ott S."/>
            <person name="Sadzewicz L."/>
            <person name="Sengamalay N."/>
            <person name="Shetty A.C."/>
            <person name="Su Q."/>
            <person name="Tallon L."/>
            <person name="Fraser C.M."/>
            <person name="Frutos R."/>
            <person name="Molina D.M."/>
            <person name="Krause P.J."/>
            <person name="Ben Mamoun C."/>
        </authorList>
    </citation>
    <scope>NUCLEOTIDE SEQUENCE [LARGE SCALE GENOMIC DNA]</scope>
    <source>
        <strain evidence="2 3">RI</strain>
    </source>
</reference>
<dbReference type="PROSITE" id="PS50075">
    <property type="entry name" value="CARRIER"/>
    <property type="match status" value="1"/>
</dbReference>
<dbReference type="Gene3D" id="1.10.1200.10">
    <property type="entry name" value="ACP-like"/>
    <property type="match status" value="1"/>
</dbReference>
<proteinExistence type="predicted"/>
<accession>I7J635</accession>